<dbReference type="PROSITE" id="PS50011">
    <property type="entry name" value="PROTEIN_KINASE_DOM"/>
    <property type="match status" value="1"/>
</dbReference>
<feature type="compositionally biased region" description="Polar residues" evidence="13">
    <location>
        <begin position="905"/>
        <end position="914"/>
    </location>
</feature>
<dbReference type="GO" id="GO:0007165">
    <property type="term" value="P:signal transduction"/>
    <property type="evidence" value="ECO:0007669"/>
    <property type="project" value="InterPro"/>
</dbReference>
<dbReference type="Gene3D" id="1.10.555.10">
    <property type="entry name" value="Rho GTPase activation protein"/>
    <property type="match status" value="1"/>
</dbReference>
<feature type="compositionally biased region" description="Polar residues" evidence="13">
    <location>
        <begin position="111"/>
        <end position="120"/>
    </location>
</feature>
<dbReference type="GO" id="GO:0004713">
    <property type="term" value="F:protein tyrosine kinase activity"/>
    <property type="evidence" value="ECO:0007669"/>
    <property type="project" value="TreeGrafter"/>
</dbReference>
<feature type="compositionally biased region" description="Low complexity" evidence="13">
    <location>
        <begin position="809"/>
        <end position="819"/>
    </location>
</feature>
<evidence type="ECO:0000256" key="8">
    <source>
        <dbReference type="ARBA" id="ARBA00022741"/>
    </source>
</evidence>
<dbReference type="Pfam" id="PF00620">
    <property type="entry name" value="RhoGAP"/>
    <property type="match status" value="1"/>
</dbReference>
<keyword evidence="18" id="KW-1185">Reference proteome</keyword>
<dbReference type="SMART" id="SM00324">
    <property type="entry name" value="RhoGAP"/>
    <property type="match status" value="1"/>
</dbReference>
<feature type="domain" description="Protein kinase" evidence="15">
    <location>
        <begin position="1070"/>
        <end position="1402"/>
    </location>
</feature>
<feature type="domain" description="PH" evidence="14">
    <location>
        <begin position="354"/>
        <end position="456"/>
    </location>
</feature>
<comment type="caution">
    <text evidence="17">The sequence shown here is derived from an EMBL/GenBank/DDBJ whole genome shotgun (WGS) entry which is preliminary data.</text>
</comment>
<protein>
    <recommendedName>
        <fullName evidence="19">Protein kinase domain-containing protein</fullName>
    </recommendedName>
</protein>
<evidence type="ECO:0000256" key="3">
    <source>
        <dbReference type="ARBA" id="ARBA00022468"/>
    </source>
</evidence>
<dbReference type="InterPro" id="IPR000198">
    <property type="entry name" value="RhoGAP_dom"/>
</dbReference>
<keyword evidence="9" id="KW-0418">Kinase</keyword>
<evidence type="ECO:0000256" key="4">
    <source>
        <dbReference type="ARBA" id="ARBA00022490"/>
    </source>
</evidence>
<dbReference type="GO" id="GO:0005524">
    <property type="term" value="F:ATP binding"/>
    <property type="evidence" value="ECO:0007669"/>
    <property type="project" value="UniProtKB-UniRule"/>
</dbReference>
<dbReference type="FunFam" id="1.10.510.10:FF:000380">
    <property type="entry name" value="Serine/threonine-protein kinase ppk15"/>
    <property type="match status" value="1"/>
</dbReference>
<dbReference type="GO" id="GO:0005096">
    <property type="term" value="F:GTPase activator activity"/>
    <property type="evidence" value="ECO:0007669"/>
    <property type="project" value="UniProtKB-KW"/>
</dbReference>
<dbReference type="PROSITE" id="PS00108">
    <property type="entry name" value="PROTEIN_KINASE_ST"/>
    <property type="match status" value="1"/>
</dbReference>
<keyword evidence="7" id="KW-0808">Transferase</keyword>
<dbReference type="GO" id="GO:0004674">
    <property type="term" value="F:protein serine/threonine kinase activity"/>
    <property type="evidence" value="ECO:0007669"/>
    <property type="project" value="UniProtKB-KW"/>
</dbReference>
<feature type="region of interest" description="Disordered" evidence="13">
    <location>
        <begin position="802"/>
        <end position="821"/>
    </location>
</feature>
<keyword evidence="8 11" id="KW-0547">Nucleotide-binding</keyword>
<evidence type="ECO:0000259" key="16">
    <source>
        <dbReference type="PROSITE" id="PS50238"/>
    </source>
</evidence>
<dbReference type="Gene3D" id="3.30.1520.10">
    <property type="entry name" value="Phox-like domain"/>
    <property type="match status" value="1"/>
</dbReference>
<dbReference type="SUPFAM" id="SSF48350">
    <property type="entry name" value="GTPase activation domain, GAP"/>
    <property type="match status" value="1"/>
</dbReference>
<feature type="region of interest" description="Disordered" evidence="13">
    <location>
        <begin position="491"/>
        <end position="514"/>
    </location>
</feature>
<dbReference type="SMART" id="SM00233">
    <property type="entry name" value="PH"/>
    <property type="match status" value="1"/>
</dbReference>
<dbReference type="PROSITE" id="PS50003">
    <property type="entry name" value="PH_DOMAIN"/>
    <property type="match status" value="1"/>
</dbReference>
<keyword evidence="4" id="KW-0963">Cytoplasm</keyword>
<keyword evidence="12" id="KW-0175">Coiled coil</keyword>
<dbReference type="PANTHER" id="PTHR24058">
    <property type="entry name" value="DUAL SPECIFICITY PROTEIN KINASE"/>
    <property type="match status" value="1"/>
</dbReference>
<dbReference type="SUPFAM" id="SSF64268">
    <property type="entry name" value="PX domain"/>
    <property type="match status" value="1"/>
</dbReference>
<dbReference type="InterPro" id="IPR001849">
    <property type="entry name" value="PH_domain"/>
</dbReference>
<proteinExistence type="inferred from homology"/>
<feature type="region of interest" description="Disordered" evidence="13">
    <location>
        <begin position="1683"/>
        <end position="1728"/>
    </location>
</feature>
<feature type="binding site" evidence="11">
    <location>
        <position position="1099"/>
    </location>
    <ligand>
        <name>ATP</name>
        <dbReference type="ChEBI" id="CHEBI:30616"/>
    </ligand>
</feature>
<dbReference type="InterPro" id="IPR000719">
    <property type="entry name" value="Prot_kinase_dom"/>
</dbReference>
<feature type="region of interest" description="Disordered" evidence="13">
    <location>
        <begin position="86"/>
        <end position="208"/>
    </location>
</feature>
<dbReference type="InterPro" id="IPR036871">
    <property type="entry name" value="PX_dom_sf"/>
</dbReference>
<dbReference type="PANTHER" id="PTHR24058:SF17">
    <property type="entry name" value="HOMEODOMAIN INTERACTING PROTEIN KINASE, ISOFORM D"/>
    <property type="match status" value="1"/>
</dbReference>
<gene>
    <name evidence="17" type="ORF">G6F64_008424</name>
</gene>
<keyword evidence="6" id="KW-0597">Phosphoprotein</keyword>
<dbReference type="InterPro" id="IPR017441">
    <property type="entry name" value="Protein_kinase_ATP_BS"/>
</dbReference>
<dbReference type="GO" id="GO:0005737">
    <property type="term" value="C:cytoplasm"/>
    <property type="evidence" value="ECO:0007669"/>
    <property type="project" value="UniProtKB-SubCell"/>
</dbReference>
<dbReference type="InterPro" id="IPR050494">
    <property type="entry name" value="Ser_Thr_dual-spec_kinase"/>
</dbReference>
<evidence type="ECO:0000256" key="12">
    <source>
        <dbReference type="SAM" id="Coils"/>
    </source>
</evidence>
<keyword evidence="10 11" id="KW-0067">ATP-binding</keyword>
<feature type="domain" description="Rho-GAP" evidence="16">
    <location>
        <begin position="571"/>
        <end position="778"/>
    </location>
</feature>
<dbReference type="SUPFAM" id="SSF50729">
    <property type="entry name" value="PH domain-like"/>
    <property type="match status" value="1"/>
</dbReference>
<dbReference type="OrthoDB" id="9332038at2759"/>
<dbReference type="Gene3D" id="1.10.510.10">
    <property type="entry name" value="Transferase(Phosphotransferase) domain 1"/>
    <property type="match status" value="1"/>
</dbReference>
<dbReference type="PROSITE" id="PS50238">
    <property type="entry name" value="RHOGAP"/>
    <property type="match status" value="1"/>
</dbReference>
<dbReference type="GO" id="GO:0035091">
    <property type="term" value="F:phosphatidylinositol binding"/>
    <property type="evidence" value="ECO:0007669"/>
    <property type="project" value="InterPro"/>
</dbReference>
<dbReference type="PROSITE" id="PS00107">
    <property type="entry name" value="PROTEIN_KINASE_ATP"/>
    <property type="match status" value="1"/>
</dbReference>
<evidence type="ECO:0000256" key="10">
    <source>
        <dbReference type="ARBA" id="ARBA00022840"/>
    </source>
</evidence>
<evidence type="ECO:0000256" key="11">
    <source>
        <dbReference type="PROSITE-ProRule" id="PRU10141"/>
    </source>
</evidence>
<evidence type="ECO:0000256" key="7">
    <source>
        <dbReference type="ARBA" id="ARBA00022679"/>
    </source>
</evidence>
<evidence type="ECO:0000256" key="1">
    <source>
        <dbReference type="ARBA" id="ARBA00004496"/>
    </source>
</evidence>
<organism evidence="17 18">
    <name type="scientific">Rhizopus oryzae</name>
    <name type="common">Mucormycosis agent</name>
    <name type="synonym">Rhizopus arrhizus var. delemar</name>
    <dbReference type="NCBI Taxonomy" id="64495"/>
    <lineage>
        <taxon>Eukaryota</taxon>
        <taxon>Fungi</taxon>
        <taxon>Fungi incertae sedis</taxon>
        <taxon>Mucoromycota</taxon>
        <taxon>Mucoromycotina</taxon>
        <taxon>Mucoromycetes</taxon>
        <taxon>Mucorales</taxon>
        <taxon>Mucorineae</taxon>
        <taxon>Rhizopodaceae</taxon>
        <taxon>Rhizopus</taxon>
    </lineage>
</organism>
<evidence type="ECO:0000259" key="14">
    <source>
        <dbReference type="PROSITE" id="PS50003"/>
    </source>
</evidence>
<feature type="compositionally biased region" description="Basic and acidic residues" evidence="13">
    <location>
        <begin position="1700"/>
        <end position="1709"/>
    </location>
</feature>
<comment type="subcellular location">
    <subcellularLocation>
        <location evidence="1">Cytoplasm</location>
    </subcellularLocation>
</comment>
<evidence type="ECO:0000313" key="18">
    <source>
        <dbReference type="Proteomes" id="UP000716291"/>
    </source>
</evidence>
<sequence length="1728" mass="197573">MHHSGSAVKTNILSDLHRFEECRKQNEQYSRIIAKQELMIKDLNKKLTHLSNENEKLSKHNEQLETLIKQSIPELGNHNSSHVVPLLLQDSPAPPPKSPYRAHNYSKTHENGSQSFSSSKRPPELKLVSSNYSPSKSNNTNTKQIIAPQHNSPQLPAGLPNSGSRSNFSHRDLQEKTHNETTKPFQEKKDSNESNTAPSTPMLPRTPRFDSLITPTLNTTALNNLNNIHVDVISSTVRIDEKSKEIPLFTFRVCQECGHVKNELWRIEKSLHDIQSLDKNLKDDNPGIAHLLKKLPEKSLIITHAPAKVDERKRAIEGYLQHAISLRITNVTSLREFLSSEVTFNSPKQEPIKFSIKEGYLTKRRKNIGGWILRYYVLCDSGLITYYESKDGQLLGTINLKHSQIENYTSSESHDYRHAFVVLEHKRPHYVQKHILCANSDDERDEWVAYLHRSVQQFCHSQDHSFNEAFDSNESSVKSSIRTSIEFTSTRSSNHSFNSSSSNDTPSPRASVSDQTGLFLADRSVSGRRSSKKIAHRHIPWSKQPIESYVPDEPLDHENDPSDSICQVFGVPLEEAVTKSKIYDQCVLPAIIFRCIDYLESKDALSEEGIYRMSGSNLEIRNLKRRFNNEGDVNLLKEKEDYDIHAIAGLLKMWLRELPENILTEYLLRAYLENTSTSEHTKIEQISDLVSLLPLANYTLLRFLCAHLVRVIQNANKNRMTLGNICVIFSATLAIPSHMLQMMLMKFNSIFWTDYCCSKEEENSEEQTFPTEDTLKIYMQDIDSQEYVSDMPLQKMARPSLQNKNVGQSNTSIRSSRNNNHYHYNTPEHFVSLEKKLEEIDDDSFLYDEDSYYFSEGEFEVAYFASRSSANKKKSSSSSSICSSPFKHQDTNYVGITINDELPQNKEQPSQAKRSSLPEISATTANTSQPLYSPIYHSSSPHSSSFSPTKMRFNSQAVIPEEENKGWAYCSQPQYSGAFRRIKGQTDLPLSYHQRLRERKRYGPLYMLTIELKTTYQTCNHSFKYNETNNPRRVLTKPSKPTKNDGYDNEDFDYILYVNDILGGAEGHKYVILDVLGSGTFGQVVKCRNTKTEEVVAIKVVKNNQAYRNQSMMEVAILQILNQRHDVHDQHHLLRLKDTFVHKRHLCLVFELLSDNLYELIKQNHFRGLSTNLVRVFTAQILDALTVLNEARIIHCDLKPENILLKNLESPTLKVIDFGSACHEAQTTYTYIQSRFYRSPEVLLGLPYTSAIDMWSLGCIAAELFLGLPLFPGNSEYNQLSRIVEMLGTPPNYMVEVGKNSHRYFDREITPEGGKRYVLKSIEKYSAEQSKSEQPSKRYFSAKALPELINSYPITRKSQMTQSEMDKEKQSRLAFIDFLQGLLKLNPIERWSPQQAKQHPFITGQRFDYPFQPPFIPRKQQLPMPSFQSKQHTPVVYHPSNNNAPQSTFSDTYLSSTYPRLSEQPVMNHHGSKRSSYVPPLPSVLEPPHTLFNHQPQHHEISTTLSNFELANSSMSDSSNHLGLPQTNHVGAIGNGRPRANTVGTMQVPSQIQWATVDHGHGTQLYSPYYPYGQPDQTNSFTDFSGLRIEGANGDILPRWNGTNETHHHNRQTIDLERDGDWQEDIPRKTHPTHRRSNSSNIMFPTIQSSLSSSVVNASHTRSGVSSLHRLVRGNSYGKQEDLEWDGVVHHSPPSNQQRKRYDDIKNKDVNQSTGEKWNHDQSGWTMA</sequence>
<dbReference type="SUPFAM" id="SSF56112">
    <property type="entry name" value="Protein kinase-like (PK-like)"/>
    <property type="match status" value="1"/>
</dbReference>
<comment type="similarity">
    <text evidence="2">Belongs to the protein kinase superfamily. CMGC Ser/Thr protein kinase family. MNB/DYRK subfamily.</text>
</comment>
<dbReference type="CDD" id="cd14212">
    <property type="entry name" value="PKc_YAK1"/>
    <property type="match status" value="1"/>
</dbReference>
<feature type="coiled-coil region" evidence="12">
    <location>
        <begin position="26"/>
        <end position="70"/>
    </location>
</feature>
<dbReference type="InterPro" id="IPR011009">
    <property type="entry name" value="Kinase-like_dom_sf"/>
</dbReference>
<accession>A0A9P6X4V8</accession>
<evidence type="ECO:0000256" key="9">
    <source>
        <dbReference type="ARBA" id="ARBA00022777"/>
    </source>
</evidence>
<evidence type="ECO:0000256" key="6">
    <source>
        <dbReference type="ARBA" id="ARBA00022553"/>
    </source>
</evidence>
<evidence type="ECO:0000256" key="2">
    <source>
        <dbReference type="ARBA" id="ARBA00008867"/>
    </source>
</evidence>
<dbReference type="Pfam" id="PF00069">
    <property type="entry name" value="Pkinase"/>
    <property type="match status" value="1"/>
</dbReference>
<dbReference type="Proteomes" id="UP000716291">
    <property type="component" value="Unassembled WGS sequence"/>
</dbReference>
<feature type="region of interest" description="Disordered" evidence="13">
    <location>
        <begin position="900"/>
        <end position="921"/>
    </location>
</feature>
<dbReference type="InterPro" id="IPR008936">
    <property type="entry name" value="Rho_GTPase_activation_prot"/>
</dbReference>
<dbReference type="Pfam" id="PF00169">
    <property type="entry name" value="PH"/>
    <property type="match status" value="1"/>
</dbReference>
<dbReference type="FunFam" id="3.30.200.20:FF:000087">
    <property type="entry name" value="Dual specificity tyrosine-phosphorylation-regulated kinase 1A"/>
    <property type="match status" value="1"/>
</dbReference>
<dbReference type="Pfam" id="PF00787">
    <property type="entry name" value="PX"/>
    <property type="match status" value="1"/>
</dbReference>
<evidence type="ECO:0008006" key="19">
    <source>
        <dbReference type="Google" id="ProtNLM"/>
    </source>
</evidence>
<dbReference type="InterPro" id="IPR008271">
    <property type="entry name" value="Ser/Thr_kinase_AS"/>
</dbReference>
<evidence type="ECO:0000313" key="17">
    <source>
        <dbReference type="EMBL" id="KAG1305386.1"/>
    </source>
</evidence>
<feature type="compositionally biased region" description="Polar residues" evidence="13">
    <location>
        <begin position="1710"/>
        <end position="1728"/>
    </location>
</feature>
<feature type="compositionally biased region" description="Low complexity" evidence="13">
    <location>
        <begin position="491"/>
        <end position="511"/>
    </location>
</feature>
<dbReference type="InterPro" id="IPR011993">
    <property type="entry name" value="PH-like_dom_sf"/>
</dbReference>
<name>A0A9P6X4V8_RHIOR</name>
<evidence type="ECO:0000256" key="5">
    <source>
        <dbReference type="ARBA" id="ARBA00022527"/>
    </source>
</evidence>
<dbReference type="CDD" id="cd06093">
    <property type="entry name" value="PX_domain"/>
    <property type="match status" value="1"/>
</dbReference>
<keyword evidence="5" id="KW-0723">Serine/threonine-protein kinase</keyword>
<dbReference type="Gene3D" id="3.30.200.20">
    <property type="entry name" value="Phosphorylase Kinase, domain 1"/>
    <property type="match status" value="1"/>
</dbReference>
<feature type="compositionally biased region" description="Basic and acidic residues" evidence="13">
    <location>
        <begin position="169"/>
        <end position="192"/>
    </location>
</feature>
<dbReference type="Gene3D" id="2.30.29.30">
    <property type="entry name" value="Pleckstrin-homology domain (PH domain)/Phosphotyrosine-binding domain (PTB)"/>
    <property type="match status" value="1"/>
</dbReference>
<feature type="compositionally biased region" description="Polar residues" evidence="13">
    <location>
        <begin position="128"/>
        <end position="154"/>
    </location>
</feature>
<dbReference type="EMBL" id="JAANQT010001380">
    <property type="protein sequence ID" value="KAG1305386.1"/>
    <property type="molecule type" value="Genomic_DNA"/>
</dbReference>
<dbReference type="SMART" id="SM00220">
    <property type="entry name" value="S_TKc"/>
    <property type="match status" value="1"/>
</dbReference>
<evidence type="ECO:0000256" key="13">
    <source>
        <dbReference type="SAM" id="MobiDB-lite"/>
    </source>
</evidence>
<reference evidence="17" key="1">
    <citation type="journal article" date="2020" name="Microb. Genom.">
        <title>Genetic diversity of clinical and environmental Mucorales isolates obtained from an investigation of mucormycosis cases among solid organ transplant recipients.</title>
        <authorList>
            <person name="Nguyen M.H."/>
            <person name="Kaul D."/>
            <person name="Muto C."/>
            <person name="Cheng S.J."/>
            <person name="Richter R.A."/>
            <person name="Bruno V.M."/>
            <person name="Liu G."/>
            <person name="Beyhan S."/>
            <person name="Sundermann A.J."/>
            <person name="Mounaud S."/>
            <person name="Pasculle A.W."/>
            <person name="Nierman W.C."/>
            <person name="Driscoll E."/>
            <person name="Cumbie R."/>
            <person name="Clancy C.J."/>
            <person name="Dupont C.L."/>
        </authorList>
    </citation>
    <scope>NUCLEOTIDE SEQUENCE</scope>
    <source>
        <strain evidence="17">GL11</strain>
    </source>
</reference>
<evidence type="ECO:0000259" key="15">
    <source>
        <dbReference type="PROSITE" id="PS50011"/>
    </source>
</evidence>
<keyword evidence="3" id="KW-0343">GTPase activation</keyword>
<dbReference type="GO" id="GO:0005634">
    <property type="term" value="C:nucleus"/>
    <property type="evidence" value="ECO:0007669"/>
    <property type="project" value="TreeGrafter"/>
</dbReference>
<dbReference type="InterPro" id="IPR001683">
    <property type="entry name" value="PX_dom"/>
</dbReference>